<dbReference type="Proteomes" id="UP001164718">
    <property type="component" value="Chromosome"/>
</dbReference>
<dbReference type="RefSeq" id="WP_275418944.1">
    <property type="nucleotide sequence ID" value="NZ_CP106878.1"/>
</dbReference>
<evidence type="ECO:0000313" key="3">
    <source>
        <dbReference type="Proteomes" id="UP001164718"/>
    </source>
</evidence>
<dbReference type="EMBL" id="CP106878">
    <property type="protein sequence ID" value="WAA11121.1"/>
    <property type="molecule type" value="Genomic_DNA"/>
</dbReference>
<dbReference type="SMART" id="SM00260">
    <property type="entry name" value="CheW"/>
    <property type="match status" value="1"/>
</dbReference>
<accession>A0A9E8LX04</accession>
<dbReference type="Pfam" id="PF01584">
    <property type="entry name" value="CheW"/>
    <property type="match status" value="1"/>
</dbReference>
<keyword evidence="3" id="KW-1185">Reference proteome</keyword>
<reference evidence="2" key="1">
    <citation type="submission" date="2022-09" db="EMBL/GenBank/DDBJ databases">
        <title>Complete Genomes of Fervidibacillus albus and Fervidibacillus halotolerans isolated from tidal flat sediments.</title>
        <authorList>
            <person name="Kwon K.K."/>
            <person name="Yang S.-H."/>
            <person name="Park M.J."/>
            <person name="Oh H.-M."/>
        </authorList>
    </citation>
    <scope>NUCLEOTIDE SEQUENCE</scope>
    <source>
        <strain evidence="2">MEBiC13591</strain>
    </source>
</reference>
<evidence type="ECO:0000259" key="1">
    <source>
        <dbReference type="PROSITE" id="PS50851"/>
    </source>
</evidence>
<dbReference type="PANTHER" id="PTHR22617">
    <property type="entry name" value="CHEMOTAXIS SENSOR HISTIDINE KINASE-RELATED"/>
    <property type="match status" value="1"/>
</dbReference>
<dbReference type="AlphaFoldDB" id="A0A9E8LX04"/>
<protein>
    <submittedName>
        <fullName evidence="2">Chemotaxis protein CheW</fullName>
    </submittedName>
</protein>
<proteinExistence type="predicted"/>
<dbReference type="PROSITE" id="PS50851">
    <property type="entry name" value="CHEW"/>
    <property type="match status" value="1"/>
</dbReference>
<dbReference type="GO" id="GO:0006935">
    <property type="term" value="P:chemotaxis"/>
    <property type="evidence" value="ECO:0007669"/>
    <property type="project" value="InterPro"/>
</dbReference>
<sequence>MEKYAEQSDRLIDDKIIEFVLGEESFGIPVSNVREIIRPSNITPVPRSHPFIEGITEIRGEVLPVIHLAKALSVKHHPSEEERFIIGEFGDQRVSFHVDAVRQIVASENREQPDDLYGGKEAYVNEVMKTENTMILLLDYEKLLEEIRN</sequence>
<feature type="domain" description="CheW-like" evidence="1">
    <location>
        <begin position="13"/>
        <end position="149"/>
    </location>
</feature>
<dbReference type="InterPro" id="IPR039315">
    <property type="entry name" value="CheW"/>
</dbReference>
<dbReference type="InterPro" id="IPR036061">
    <property type="entry name" value="CheW-like_dom_sf"/>
</dbReference>
<dbReference type="InterPro" id="IPR002545">
    <property type="entry name" value="CheW-lke_dom"/>
</dbReference>
<dbReference type="KEGG" id="faf:OE104_07435"/>
<dbReference type="Gene3D" id="2.30.30.40">
    <property type="entry name" value="SH3 Domains"/>
    <property type="match status" value="1"/>
</dbReference>
<dbReference type="PANTHER" id="PTHR22617:SF23">
    <property type="entry name" value="CHEMOTAXIS PROTEIN CHEW"/>
    <property type="match status" value="1"/>
</dbReference>
<organism evidence="2 3">
    <name type="scientific">Fervidibacillus albus</name>
    <dbReference type="NCBI Taxonomy" id="2980026"/>
    <lineage>
        <taxon>Bacteria</taxon>
        <taxon>Bacillati</taxon>
        <taxon>Bacillota</taxon>
        <taxon>Bacilli</taxon>
        <taxon>Bacillales</taxon>
        <taxon>Bacillaceae</taxon>
        <taxon>Fervidibacillus</taxon>
    </lineage>
</organism>
<dbReference type="GO" id="GO:0005829">
    <property type="term" value="C:cytosol"/>
    <property type="evidence" value="ECO:0007669"/>
    <property type="project" value="TreeGrafter"/>
</dbReference>
<dbReference type="GO" id="GO:0007165">
    <property type="term" value="P:signal transduction"/>
    <property type="evidence" value="ECO:0007669"/>
    <property type="project" value="InterPro"/>
</dbReference>
<name>A0A9E8LX04_9BACI</name>
<evidence type="ECO:0000313" key="2">
    <source>
        <dbReference type="EMBL" id="WAA11121.1"/>
    </source>
</evidence>
<dbReference type="Gene3D" id="2.40.50.180">
    <property type="entry name" value="CheA-289, Domain 4"/>
    <property type="match status" value="1"/>
</dbReference>
<gene>
    <name evidence="2" type="ORF">OE104_07435</name>
</gene>
<dbReference type="SUPFAM" id="SSF50341">
    <property type="entry name" value="CheW-like"/>
    <property type="match status" value="1"/>
</dbReference>